<keyword evidence="1" id="KW-0472">Membrane</keyword>
<dbReference type="RefSeq" id="WP_265268565.1">
    <property type="nucleotide sequence ID" value="NZ_JANFAV010000004.1"/>
</dbReference>
<feature type="transmembrane region" description="Helical" evidence="1">
    <location>
        <begin position="338"/>
        <end position="359"/>
    </location>
</feature>
<keyword evidence="3" id="KW-1185">Reference proteome</keyword>
<evidence type="ECO:0000313" key="3">
    <source>
        <dbReference type="Proteomes" id="UP001165565"/>
    </source>
</evidence>
<dbReference type="InterPro" id="IPR038728">
    <property type="entry name" value="YkvI-like"/>
</dbReference>
<evidence type="ECO:0000313" key="2">
    <source>
        <dbReference type="EMBL" id="MCW6534731.1"/>
    </source>
</evidence>
<reference evidence="2" key="1">
    <citation type="submission" date="2022-06" db="EMBL/GenBank/DDBJ databases">
        <title>Sphingomonas sp. nov. isolated from rhizosphere soil of tomato.</title>
        <authorList>
            <person name="Dong H."/>
            <person name="Gao R."/>
        </authorList>
    </citation>
    <scope>NUCLEOTIDE SEQUENCE</scope>
    <source>
        <strain evidence="2">MMSM24</strain>
    </source>
</reference>
<feature type="transmembrane region" description="Helical" evidence="1">
    <location>
        <begin position="263"/>
        <end position="287"/>
    </location>
</feature>
<protein>
    <recommendedName>
        <fullName evidence="4">Membrane protein YkvI</fullName>
    </recommendedName>
</protein>
<name>A0AA41ZDQ4_9SPHN</name>
<evidence type="ECO:0000256" key="1">
    <source>
        <dbReference type="SAM" id="Phobius"/>
    </source>
</evidence>
<feature type="transmembrane region" description="Helical" evidence="1">
    <location>
        <begin position="47"/>
        <end position="67"/>
    </location>
</feature>
<dbReference type="AlphaFoldDB" id="A0AA41ZDQ4"/>
<sequence>MQFWSALNRYLLPGLAFKAVVIGGGYATGRELVEFFMPAGPVGGLQGMLLATALWSGVCALTFLFAFRIGATDYHNFFRNLLGRFDFLFEVIYFAFLVLVLSIFGSAAGALGASLFGLPELVGTLALIALTLTVVALGQGAAETLFKYVSVLLYGVYAIFLVLCLASFMPEIRAGLSRAIPTTGWATGGITYASYNVIGAVLILPVLRHLKSDRDAVIAGLLSGPLAMIPALAFFTCLIPFYPNILHEPLPSDFALKALHIPVFHFAFQGMVFFALLECSVGFVQAFMARLDVHNERRGRQTPPALRIVVPGAITLGSVFIAANVGLVALIADGYRMMAYAILLIYIAPLLTIGVARLLRLKRAAPIADESIA</sequence>
<feature type="transmembrane region" description="Helical" evidence="1">
    <location>
        <begin position="189"/>
        <end position="207"/>
    </location>
</feature>
<feature type="transmembrane region" description="Helical" evidence="1">
    <location>
        <begin position="219"/>
        <end position="243"/>
    </location>
</feature>
<feature type="transmembrane region" description="Helical" evidence="1">
    <location>
        <begin position="7"/>
        <end position="27"/>
    </location>
</feature>
<feature type="transmembrane region" description="Helical" evidence="1">
    <location>
        <begin position="308"/>
        <end position="332"/>
    </location>
</feature>
<proteinExistence type="predicted"/>
<dbReference type="PANTHER" id="PTHR37814">
    <property type="entry name" value="CONSERVED MEMBRANE PROTEIN"/>
    <property type="match status" value="1"/>
</dbReference>
<organism evidence="2 3">
    <name type="scientific">Sphingomonas lycopersici</name>
    <dbReference type="NCBI Taxonomy" id="2951807"/>
    <lineage>
        <taxon>Bacteria</taxon>
        <taxon>Pseudomonadati</taxon>
        <taxon>Pseudomonadota</taxon>
        <taxon>Alphaproteobacteria</taxon>
        <taxon>Sphingomonadales</taxon>
        <taxon>Sphingomonadaceae</taxon>
        <taxon>Sphingomonas</taxon>
    </lineage>
</organism>
<gene>
    <name evidence="2" type="ORF">NEE01_08025</name>
</gene>
<evidence type="ECO:0008006" key="4">
    <source>
        <dbReference type="Google" id="ProtNLM"/>
    </source>
</evidence>
<dbReference type="Proteomes" id="UP001165565">
    <property type="component" value="Unassembled WGS sequence"/>
</dbReference>
<dbReference type="PANTHER" id="PTHR37814:SF1">
    <property type="entry name" value="MEMBRANE PROTEIN"/>
    <property type="match status" value="1"/>
</dbReference>
<keyword evidence="1" id="KW-1133">Transmembrane helix</keyword>
<comment type="caution">
    <text evidence="2">The sequence shown here is derived from an EMBL/GenBank/DDBJ whole genome shotgun (WGS) entry which is preliminary data.</text>
</comment>
<accession>A0AA41ZDQ4</accession>
<feature type="transmembrane region" description="Helical" evidence="1">
    <location>
        <begin position="121"/>
        <end position="138"/>
    </location>
</feature>
<feature type="transmembrane region" description="Helical" evidence="1">
    <location>
        <begin position="87"/>
        <end position="115"/>
    </location>
</feature>
<keyword evidence="1" id="KW-0812">Transmembrane</keyword>
<dbReference type="EMBL" id="JANFAV010000004">
    <property type="protein sequence ID" value="MCW6534731.1"/>
    <property type="molecule type" value="Genomic_DNA"/>
</dbReference>
<feature type="transmembrane region" description="Helical" evidence="1">
    <location>
        <begin position="145"/>
        <end position="169"/>
    </location>
</feature>